<name>A0ABT5L955_9MOLU</name>
<evidence type="ECO:0000313" key="4">
    <source>
        <dbReference type="EMBL" id="MDC9031836.1"/>
    </source>
</evidence>
<dbReference type="InterPro" id="IPR006495">
    <property type="entry name" value="CitD"/>
</dbReference>
<evidence type="ECO:0000256" key="3">
    <source>
        <dbReference type="ARBA" id="ARBA00022553"/>
    </source>
</evidence>
<dbReference type="EMBL" id="JANHJP010000001">
    <property type="protein sequence ID" value="MDC9031836.1"/>
    <property type="molecule type" value="Genomic_DNA"/>
</dbReference>
<keyword evidence="3" id="KW-0597">Phosphoprotein</keyword>
<keyword evidence="5" id="KW-1185">Reference proteome</keyword>
<gene>
    <name evidence="4" type="ORF">M8044_000055</name>
</gene>
<protein>
    <submittedName>
        <fullName evidence="4">Citrate lyase acyl carrier protein</fullName>
    </submittedName>
</protein>
<organism evidence="4 5">
    <name type="scientific">Columbia Basin potato purple top phytoplasma</name>
    <dbReference type="NCBI Taxonomy" id="307134"/>
    <lineage>
        <taxon>Bacteria</taxon>
        <taxon>Bacillati</taxon>
        <taxon>Mycoplasmatota</taxon>
        <taxon>Mollicutes</taxon>
        <taxon>Acholeplasmatales</taxon>
        <taxon>Acholeplasmataceae</taxon>
        <taxon>Candidatus Phytoplasma</taxon>
        <taxon>16SrVI (Clover proliferation group)</taxon>
    </lineage>
</organism>
<keyword evidence="4" id="KW-0456">Lyase</keyword>
<accession>A0ABT5L955</accession>
<evidence type="ECO:0000313" key="5">
    <source>
        <dbReference type="Proteomes" id="UP001221763"/>
    </source>
</evidence>
<dbReference type="RefSeq" id="WP_273585073.1">
    <property type="nucleotide sequence ID" value="NZ_JANHJP010000001.1"/>
</dbReference>
<dbReference type="Pfam" id="PF06857">
    <property type="entry name" value="ACP"/>
    <property type="match status" value="1"/>
</dbReference>
<dbReference type="NCBIfam" id="TIGR01608">
    <property type="entry name" value="citD"/>
    <property type="match status" value="1"/>
</dbReference>
<comment type="subcellular location">
    <subcellularLocation>
        <location evidence="1">Cytoplasm</location>
    </subcellularLocation>
</comment>
<dbReference type="GO" id="GO:0016829">
    <property type="term" value="F:lyase activity"/>
    <property type="evidence" value="ECO:0007669"/>
    <property type="project" value="UniProtKB-KW"/>
</dbReference>
<keyword evidence="2" id="KW-0963">Cytoplasm</keyword>
<sequence length="102" mass="11655">MNNNYENINSDQIVFCGSLASSDCLVTIEPNKENKINISIESPFIRQFGKRIKKLSLDILEERKISSCNLIIQDQGAIDEVIKSRIVTALDRMKKKENNKKI</sequence>
<dbReference type="NCBIfam" id="NF009726">
    <property type="entry name" value="PRK13253.1"/>
    <property type="match status" value="1"/>
</dbReference>
<dbReference type="Proteomes" id="UP001221763">
    <property type="component" value="Unassembled WGS sequence"/>
</dbReference>
<dbReference type="InterPro" id="IPR023439">
    <property type="entry name" value="Mal_deCO2ase/Cit_lyase_ACP"/>
</dbReference>
<reference evidence="4 5" key="1">
    <citation type="journal article" date="2023" name="Plant">
        <title>Draft Genome Sequence Resource of CBPPT1, a 'Candidatus Phytoplasma trifolii'-Related Strain Associated with Potato Purple Top Disease in the Columbia Basin, U.S.A.</title>
        <authorList>
            <person name="Wei W."/>
            <person name="Shao J."/>
            <person name="Bottner-Parker K.D."/>
            <person name="Zhao Y."/>
        </authorList>
    </citation>
    <scope>NUCLEOTIDE SEQUENCE [LARGE SCALE GENOMIC DNA]</scope>
    <source>
        <strain evidence="4 5">CBPPT1</strain>
    </source>
</reference>
<evidence type="ECO:0000256" key="1">
    <source>
        <dbReference type="ARBA" id="ARBA00004496"/>
    </source>
</evidence>
<proteinExistence type="predicted"/>
<comment type="caution">
    <text evidence="4">The sequence shown here is derived from an EMBL/GenBank/DDBJ whole genome shotgun (WGS) entry which is preliminary data.</text>
</comment>
<evidence type="ECO:0000256" key="2">
    <source>
        <dbReference type="ARBA" id="ARBA00022490"/>
    </source>
</evidence>